<sequence>MKKLALVGLVLLMGCGPRLYSGKGVVAGSGGTLGNWSHPPAGCIRDSAYQDEGQRSVATFLWKDLRILEPGPGYNDIWKNDTPIRLDLQRDGDGYTGVLRTFKQQLGWRIDKTACSEFEFTPHEGPAREPKGRPVLDGELKMDCAVAGGRLTANVSFKGCGY</sequence>
<dbReference type="Proteomes" id="UP000000343">
    <property type="component" value="Chromosome"/>
</dbReference>
<dbReference type="STRING" id="1198114.AciX9_0007"/>
<dbReference type="PROSITE" id="PS51257">
    <property type="entry name" value="PROKAR_LIPOPROTEIN"/>
    <property type="match status" value="1"/>
</dbReference>
<dbReference type="RefSeq" id="WP_013578427.1">
    <property type="nucleotide sequence ID" value="NC_015064.1"/>
</dbReference>
<dbReference type="EMBL" id="CP002480">
    <property type="protein sequence ID" value="ADW67098.1"/>
    <property type="molecule type" value="Genomic_DNA"/>
</dbReference>
<protein>
    <recommendedName>
        <fullName evidence="3">Lipoprotein</fullName>
    </recommendedName>
</protein>
<dbReference type="AlphaFoldDB" id="E8X438"/>
<dbReference type="PaxDb" id="1198114-AciX9_0007"/>
<evidence type="ECO:0000313" key="2">
    <source>
        <dbReference type="Proteomes" id="UP000000343"/>
    </source>
</evidence>
<name>E8X438_GRATM</name>
<keyword evidence="2" id="KW-1185">Reference proteome</keyword>
<accession>E8X438</accession>
<reference evidence="2" key="1">
    <citation type="submission" date="2011-01" db="EMBL/GenBank/DDBJ databases">
        <title>Complete sequence of chromosome of Acidobacterium sp. MP5ACTX9.</title>
        <authorList>
            <consortium name="US DOE Joint Genome Institute"/>
            <person name="Lucas S."/>
            <person name="Copeland A."/>
            <person name="Lapidus A."/>
            <person name="Cheng J.-F."/>
            <person name="Goodwin L."/>
            <person name="Pitluck S."/>
            <person name="Teshima H."/>
            <person name="Detter J.C."/>
            <person name="Han C."/>
            <person name="Tapia R."/>
            <person name="Land M."/>
            <person name="Hauser L."/>
            <person name="Kyrpides N."/>
            <person name="Ivanova N."/>
            <person name="Ovchinnikova G."/>
            <person name="Pagani I."/>
            <person name="Rawat S.R."/>
            <person name="Mannisto M."/>
            <person name="Haggblom M.M."/>
            <person name="Woyke T."/>
        </authorList>
    </citation>
    <scope>NUCLEOTIDE SEQUENCE [LARGE SCALE GENOMIC DNA]</scope>
    <source>
        <strain evidence="2">MP5ACTX9</strain>
    </source>
</reference>
<evidence type="ECO:0008006" key="3">
    <source>
        <dbReference type="Google" id="ProtNLM"/>
    </source>
</evidence>
<proteinExistence type="predicted"/>
<dbReference type="HOGENOM" id="CLU_1633084_0_0_0"/>
<dbReference type="KEGG" id="acm:AciX9_0007"/>
<organism evidence="2">
    <name type="scientific">Granulicella tundricola (strain ATCC BAA-1859 / DSM 23138 / MP5ACTX9)</name>
    <dbReference type="NCBI Taxonomy" id="1198114"/>
    <lineage>
        <taxon>Bacteria</taxon>
        <taxon>Pseudomonadati</taxon>
        <taxon>Acidobacteriota</taxon>
        <taxon>Terriglobia</taxon>
        <taxon>Terriglobales</taxon>
        <taxon>Acidobacteriaceae</taxon>
        <taxon>Granulicella</taxon>
    </lineage>
</organism>
<evidence type="ECO:0000313" key="1">
    <source>
        <dbReference type="EMBL" id="ADW67098.1"/>
    </source>
</evidence>
<gene>
    <name evidence="1" type="ordered locus">AciX9_0007</name>
</gene>